<proteinExistence type="predicted"/>
<reference evidence="1" key="1">
    <citation type="submission" date="2022-12" db="EMBL/GenBank/DDBJ databases">
        <authorList>
            <person name="Bing R.G."/>
            <person name="Willard D.J."/>
            <person name="Manesh M.J.H."/>
            <person name="Laemthong T."/>
            <person name="Crosby J.R."/>
            <person name="Kelly R.M."/>
        </authorList>
    </citation>
    <scope>NUCLEOTIDE SEQUENCE</scope>
    <source>
        <strain evidence="1">DSM 8990</strain>
    </source>
</reference>
<dbReference type="InterPro" id="IPR025589">
    <property type="entry name" value="Toprim_C_rpt"/>
</dbReference>
<dbReference type="RefSeq" id="WP_045169938.1">
    <property type="nucleotide sequence ID" value="NZ_CP113865.1"/>
</dbReference>
<evidence type="ECO:0000313" key="1">
    <source>
        <dbReference type="EMBL" id="WAM33299.1"/>
    </source>
</evidence>
<name>A0ABY7BL35_9FIRM</name>
<protein>
    <submittedName>
        <fullName evidence="1">TFIIB-type zinc ribbon-containing protein</fullName>
    </submittedName>
</protein>
<dbReference type="Proteomes" id="UP001164909">
    <property type="component" value="Chromosome"/>
</dbReference>
<dbReference type="Pfam" id="PF13342">
    <property type="entry name" value="Toprim_Crpt"/>
    <property type="match status" value="1"/>
</dbReference>
<evidence type="ECO:0000313" key="2">
    <source>
        <dbReference type="Proteomes" id="UP001164909"/>
    </source>
</evidence>
<dbReference type="EMBL" id="CP113865">
    <property type="protein sequence ID" value="WAM33299.1"/>
    <property type="molecule type" value="Genomic_DNA"/>
</dbReference>
<keyword evidence="2" id="KW-1185">Reference proteome</keyword>
<accession>A0ABY7BL35</accession>
<organism evidence="1 2">
    <name type="scientific">Caldicellulosiruptor morganii</name>
    <dbReference type="NCBI Taxonomy" id="1387555"/>
    <lineage>
        <taxon>Bacteria</taxon>
        <taxon>Bacillati</taxon>
        <taxon>Bacillota</taxon>
        <taxon>Bacillota incertae sedis</taxon>
        <taxon>Caldicellulosiruptorales</taxon>
        <taxon>Caldicellulosiruptoraceae</taxon>
        <taxon>Caldicellulosiruptor</taxon>
    </lineage>
</organism>
<sequence length="281" mass="32262">MICPKCKGEFVVEDGKYKCIACQISLPVVFHGYELKQDDVDKLVLEGITDEIEFFSQAKNKRFRARLVYENGRVAFEFRSGKGNKWNMGDERGKENDTICIFLNSLSSGVVRVFKIDRDRKEEKIYDFGTKATRYSHALSLIAILPLIPVEKKLRIISDDIAFVKYVLGEATPSDREIRTGIYVLLQLLKNYTWSLELSIKKLKLKGGNSKKLSKNLFPYISVTKTEEQGNIIVEIENCNLAVEEHFLEYMQKARKLKLGKYIISKELAGKLEIWQQAAKS</sequence>
<gene>
    <name evidence="1" type="ORF">OTK00_001794</name>
</gene>